<reference evidence="5 6" key="1">
    <citation type="submission" date="2017-04" db="EMBL/GenBank/DDBJ databases">
        <authorList>
            <person name="Afonso C.L."/>
            <person name="Miller P.J."/>
            <person name="Scott M.A."/>
            <person name="Spackman E."/>
            <person name="Goraichik I."/>
            <person name="Dimitrov K.M."/>
            <person name="Suarez D.L."/>
            <person name="Swayne D.E."/>
        </authorList>
    </citation>
    <scope>NUCLEOTIDE SEQUENCE [LARGE SCALE GENOMIC DNA]</scope>
    <source>
        <strain evidence="5 6">DSM 43828</strain>
    </source>
</reference>
<protein>
    <submittedName>
        <fullName evidence="5">Pimeloyl-ACP methyl ester carboxylesterase</fullName>
    </submittedName>
</protein>
<dbReference type="PANTHER" id="PTHR21661:SF35">
    <property type="entry name" value="EPOXIDE HYDROLASE"/>
    <property type="match status" value="1"/>
</dbReference>
<dbReference type="EMBL" id="FWXV01000011">
    <property type="protein sequence ID" value="SMD25463.1"/>
    <property type="molecule type" value="Genomic_DNA"/>
</dbReference>
<dbReference type="RefSeq" id="WP_084433435.1">
    <property type="nucleotide sequence ID" value="NZ_FWXV01000011.1"/>
</dbReference>
<dbReference type="GO" id="GO:0097176">
    <property type="term" value="P:epoxide metabolic process"/>
    <property type="evidence" value="ECO:0007669"/>
    <property type="project" value="TreeGrafter"/>
</dbReference>
<comment type="similarity">
    <text evidence="1">Belongs to the peptidase S33 family.</text>
</comment>
<evidence type="ECO:0000256" key="1">
    <source>
        <dbReference type="ARBA" id="ARBA00010088"/>
    </source>
</evidence>
<dbReference type="InterPro" id="IPR010497">
    <property type="entry name" value="Epoxide_hydro_N"/>
</dbReference>
<organism evidence="5 6">
    <name type="scientific">Kibdelosporangium aridum</name>
    <dbReference type="NCBI Taxonomy" id="2030"/>
    <lineage>
        <taxon>Bacteria</taxon>
        <taxon>Bacillati</taxon>
        <taxon>Actinomycetota</taxon>
        <taxon>Actinomycetes</taxon>
        <taxon>Pseudonocardiales</taxon>
        <taxon>Pseudonocardiaceae</taxon>
        <taxon>Kibdelosporangium</taxon>
    </lineage>
</organism>
<sequence length="375" mass="41495">MEQFRIDVPQADLDDLHARLAAARWPDDSPEAGWDRGVPLGHLRELAEYWRTGFDWRAHEAALNEFPQFVTQIDGQRVHFLHVRSVNPDAIPLLITHGWPGSFAEFTKIIGPLTDPAAPVSFHVVVPSIPGFGFSTPVAQPGWGLMRVAGTFAQLMTHLGYERFAAQGGDAGAGITSVLGMIAPHRVIGTHLNGPSLPTTGMPPQIEGLSDRDKVRLERHAKFLQNGDGYIRIQATRPQTLAYALTDSPIGQLAWIVEKFHEWTDRNDLVDRDHLLTNISLYWFTRSGATSAHFLYEGMREWAAMAGQDMSGWEAPPAPPQAVAVFAADNSVRAVIDPDGKVDRWTEYEHGGHFAAMEVPDLLVDDIRAFFAPMV</sequence>
<dbReference type="Pfam" id="PF06441">
    <property type="entry name" value="EHN"/>
    <property type="match status" value="1"/>
</dbReference>
<dbReference type="OrthoDB" id="27092at2"/>
<dbReference type="PIRSF" id="PIRSF001112">
    <property type="entry name" value="Epoxide_hydrolase"/>
    <property type="match status" value="1"/>
</dbReference>
<accession>A0A1Y5Y6X8</accession>
<evidence type="ECO:0000256" key="2">
    <source>
        <dbReference type="ARBA" id="ARBA00022797"/>
    </source>
</evidence>
<dbReference type="InterPro" id="IPR016292">
    <property type="entry name" value="Epoxide_hydrolase"/>
</dbReference>
<evidence type="ECO:0000259" key="4">
    <source>
        <dbReference type="Pfam" id="PF06441"/>
    </source>
</evidence>
<dbReference type="PANTHER" id="PTHR21661">
    <property type="entry name" value="EPOXIDE HYDROLASE 1-RELATED"/>
    <property type="match status" value="1"/>
</dbReference>
<dbReference type="GO" id="GO:0004301">
    <property type="term" value="F:epoxide hydrolase activity"/>
    <property type="evidence" value="ECO:0007669"/>
    <property type="project" value="TreeGrafter"/>
</dbReference>
<feature type="domain" description="Epoxide hydrolase N-terminal" evidence="4">
    <location>
        <begin position="2"/>
        <end position="106"/>
    </location>
</feature>
<dbReference type="SUPFAM" id="SSF53474">
    <property type="entry name" value="alpha/beta-Hydrolases"/>
    <property type="match status" value="1"/>
</dbReference>
<gene>
    <name evidence="5" type="ORF">SAMN05661093_09149</name>
</gene>
<proteinExistence type="inferred from homology"/>
<dbReference type="PRINTS" id="PR00412">
    <property type="entry name" value="EPOXHYDRLASE"/>
</dbReference>
<evidence type="ECO:0000313" key="5">
    <source>
        <dbReference type="EMBL" id="SMD25463.1"/>
    </source>
</evidence>
<keyword evidence="2" id="KW-0058">Aromatic hydrocarbons catabolism</keyword>
<dbReference type="Proteomes" id="UP000192674">
    <property type="component" value="Unassembled WGS sequence"/>
</dbReference>
<keyword evidence="3" id="KW-0378">Hydrolase</keyword>
<evidence type="ECO:0000313" key="6">
    <source>
        <dbReference type="Proteomes" id="UP000192674"/>
    </source>
</evidence>
<name>A0A1Y5Y6X8_KIBAR</name>
<dbReference type="InterPro" id="IPR029058">
    <property type="entry name" value="AB_hydrolase_fold"/>
</dbReference>
<evidence type="ECO:0000256" key="3">
    <source>
        <dbReference type="ARBA" id="ARBA00022801"/>
    </source>
</evidence>
<dbReference type="Gene3D" id="3.40.50.1820">
    <property type="entry name" value="alpha/beta hydrolase"/>
    <property type="match status" value="1"/>
</dbReference>
<dbReference type="InterPro" id="IPR000639">
    <property type="entry name" value="Epox_hydrolase-like"/>
</dbReference>
<keyword evidence="6" id="KW-1185">Reference proteome</keyword>
<dbReference type="AlphaFoldDB" id="A0A1Y5Y6X8"/>